<evidence type="ECO:0000259" key="13">
    <source>
        <dbReference type="Pfam" id="PF23493"/>
    </source>
</evidence>
<evidence type="ECO:0000256" key="3">
    <source>
        <dbReference type="ARBA" id="ARBA00012832"/>
    </source>
</evidence>
<dbReference type="PANTHER" id="PTHR10890">
    <property type="entry name" value="CYSTEINYL-TRNA SYNTHETASE"/>
    <property type="match status" value="1"/>
</dbReference>
<dbReference type="PANTHER" id="PTHR10890:SF26">
    <property type="entry name" value="CYSTEINE--TRNA LIGASE 1, CYTOPLASMIC-RELATED"/>
    <property type="match status" value="1"/>
</dbReference>
<dbReference type="SUPFAM" id="SSF47323">
    <property type="entry name" value="Anticodon-binding domain of a subclass of class I aminoacyl-tRNA synthetases"/>
    <property type="match status" value="1"/>
</dbReference>
<evidence type="ECO:0000256" key="9">
    <source>
        <dbReference type="ARBA" id="ARBA00022917"/>
    </source>
</evidence>
<feature type="domain" description="Cysteinyl-tRNA ligase anticodon binding" evidence="13">
    <location>
        <begin position="406"/>
        <end position="451"/>
    </location>
</feature>
<dbReference type="GO" id="GO:0005524">
    <property type="term" value="F:ATP binding"/>
    <property type="evidence" value="ECO:0007669"/>
    <property type="project" value="UniProtKB-KW"/>
</dbReference>
<dbReference type="InterPro" id="IPR015803">
    <property type="entry name" value="Cys-tRNA-ligase"/>
</dbReference>
<dbReference type="Gene3D" id="3.40.50.620">
    <property type="entry name" value="HUPs"/>
    <property type="match status" value="1"/>
</dbReference>
<keyword evidence="6" id="KW-0547">Nucleotide-binding</keyword>
<dbReference type="InterPro" id="IPR056411">
    <property type="entry name" value="CysS_C"/>
</dbReference>
<keyword evidence="4" id="KW-0436">Ligase</keyword>
<dbReference type="GO" id="GO:0005737">
    <property type="term" value="C:cytoplasm"/>
    <property type="evidence" value="ECO:0007669"/>
    <property type="project" value="TreeGrafter"/>
</dbReference>
<evidence type="ECO:0000313" key="14">
    <source>
        <dbReference type="EMBL" id="KAK9292171.1"/>
    </source>
</evidence>
<dbReference type="Pfam" id="PF01406">
    <property type="entry name" value="tRNA-synt_1e"/>
    <property type="match status" value="1"/>
</dbReference>
<dbReference type="AlphaFoldDB" id="A0AAP0SCP5"/>
<dbReference type="InterPro" id="IPR032678">
    <property type="entry name" value="tRNA-synt_1_cat_dom"/>
</dbReference>
<evidence type="ECO:0000256" key="7">
    <source>
        <dbReference type="ARBA" id="ARBA00022833"/>
    </source>
</evidence>
<dbReference type="EMBL" id="JBBPBK010000001">
    <property type="protein sequence ID" value="KAK9292171.1"/>
    <property type="molecule type" value="Genomic_DNA"/>
</dbReference>
<accession>A0AAP0SCP5</accession>
<comment type="caution">
    <text evidence="14">The sequence shown here is derived from an EMBL/GenBank/DDBJ whole genome shotgun (WGS) entry which is preliminary data.</text>
</comment>
<evidence type="ECO:0000256" key="4">
    <source>
        <dbReference type="ARBA" id="ARBA00022598"/>
    </source>
</evidence>
<feature type="domain" description="tRNA synthetases class I catalytic" evidence="12">
    <location>
        <begin position="1"/>
        <end position="307"/>
    </location>
</feature>
<dbReference type="InterPro" id="IPR024909">
    <property type="entry name" value="Cys-tRNA/MSH_ligase"/>
</dbReference>
<dbReference type="FunFam" id="3.40.50.620:FF:000009">
    <property type="entry name" value="Cysteine--tRNA ligase"/>
    <property type="match status" value="1"/>
</dbReference>
<comment type="cofactor">
    <cofactor evidence="1">
        <name>Zn(2+)</name>
        <dbReference type="ChEBI" id="CHEBI:29105"/>
    </cofactor>
</comment>
<dbReference type="GO" id="GO:0006423">
    <property type="term" value="P:cysteinyl-tRNA aminoacylation"/>
    <property type="evidence" value="ECO:0007669"/>
    <property type="project" value="InterPro"/>
</dbReference>
<reference evidence="14 15" key="1">
    <citation type="journal article" date="2024" name="Plant J.">
        <title>Genome sequences and population genomics reveal climatic adaptation and genomic divergence between two closely related sweetgum species.</title>
        <authorList>
            <person name="Xu W.Q."/>
            <person name="Ren C.Q."/>
            <person name="Zhang X.Y."/>
            <person name="Comes H.P."/>
            <person name="Liu X.H."/>
            <person name="Li Y.G."/>
            <person name="Kettle C.J."/>
            <person name="Jalonen R."/>
            <person name="Gaisberger H."/>
            <person name="Ma Y.Z."/>
            <person name="Qiu Y.X."/>
        </authorList>
    </citation>
    <scope>NUCLEOTIDE SEQUENCE [LARGE SCALE GENOMIC DNA]</scope>
    <source>
        <strain evidence="14">Hangzhou</strain>
    </source>
</reference>
<comment type="similarity">
    <text evidence="2">Belongs to the class-I aminoacyl-tRNA synthetase family.</text>
</comment>
<organism evidence="14 15">
    <name type="scientific">Liquidambar formosana</name>
    <name type="common">Formosan gum</name>
    <dbReference type="NCBI Taxonomy" id="63359"/>
    <lineage>
        <taxon>Eukaryota</taxon>
        <taxon>Viridiplantae</taxon>
        <taxon>Streptophyta</taxon>
        <taxon>Embryophyta</taxon>
        <taxon>Tracheophyta</taxon>
        <taxon>Spermatophyta</taxon>
        <taxon>Magnoliopsida</taxon>
        <taxon>eudicotyledons</taxon>
        <taxon>Gunneridae</taxon>
        <taxon>Pentapetalae</taxon>
        <taxon>Saxifragales</taxon>
        <taxon>Altingiaceae</taxon>
        <taxon>Liquidambar</taxon>
    </lineage>
</organism>
<dbReference type="Gene3D" id="1.20.120.1910">
    <property type="entry name" value="Cysteine-tRNA ligase, C-terminal anti-codon recognition domain"/>
    <property type="match status" value="1"/>
</dbReference>
<dbReference type="EC" id="6.1.1.16" evidence="3"/>
<dbReference type="NCBIfam" id="TIGR00435">
    <property type="entry name" value="cysS"/>
    <property type="match status" value="1"/>
</dbReference>
<dbReference type="Proteomes" id="UP001415857">
    <property type="component" value="Unassembled WGS sequence"/>
</dbReference>
<gene>
    <name evidence="14" type="ORF">L1049_020130</name>
</gene>
<keyword evidence="10" id="KW-0030">Aminoacyl-tRNA synthetase</keyword>
<evidence type="ECO:0000256" key="2">
    <source>
        <dbReference type="ARBA" id="ARBA00005594"/>
    </source>
</evidence>
<evidence type="ECO:0000256" key="5">
    <source>
        <dbReference type="ARBA" id="ARBA00022723"/>
    </source>
</evidence>
<evidence type="ECO:0000259" key="12">
    <source>
        <dbReference type="Pfam" id="PF01406"/>
    </source>
</evidence>
<dbReference type="PRINTS" id="PR00983">
    <property type="entry name" value="TRNASYNTHCYS"/>
</dbReference>
<evidence type="ECO:0000313" key="15">
    <source>
        <dbReference type="Proteomes" id="UP001415857"/>
    </source>
</evidence>
<evidence type="ECO:0000256" key="11">
    <source>
        <dbReference type="ARBA" id="ARBA00031499"/>
    </source>
</evidence>
<keyword evidence="8" id="KW-0067">ATP-binding</keyword>
<sequence length="468" mass="53586">MYVCGVTPYDYSHLGHARSAVAFDVLYRYLRHLGYEVTYVRNFTDIDDKIINKAKKLKPSPLTAEDLKESALKLSNHFSEEYLKDMDVLQCLKPTLQPRVSEHMGVIKDLITKIIKNQCAYIVDGDDGDDKDVYFSVEKFQTYGNYGQLSGRRPEDNRAGERVAIDPRKQKPADFALWKAAKPGEPSWEMPWGLGRPGWHIECSAMSAEYLSHSFDIHGGGIDLIFPHHENEIAQSCAAYPESNVSYWMHNGHVTNNNEKMSKSLGNFFTIRQITEQYHPLAVRYFLMSTHYRSDVNYSTQQLEQASNEVFYIYQKQRNLLASLAELQNEVKEVLRVLGLLSTLPNSEAILPYSEVINVYRHVVYNFDNDSFSWIRFIDKVFLFLLKQVLQQLKDKALTRAGLTEADVLHLINERDVARKKKDFHKADRIRNDLAAKGISLMDVGSKTIWRPCVVASAQQESPGCGQV</sequence>
<dbReference type="CDD" id="cd00672">
    <property type="entry name" value="CysRS_core"/>
    <property type="match status" value="1"/>
</dbReference>
<evidence type="ECO:0000256" key="10">
    <source>
        <dbReference type="ARBA" id="ARBA00023146"/>
    </source>
</evidence>
<keyword evidence="15" id="KW-1185">Reference proteome</keyword>
<dbReference type="GO" id="GO:0004817">
    <property type="term" value="F:cysteine-tRNA ligase activity"/>
    <property type="evidence" value="ECO:0007669"/>
    <property type="project" value="UniProtKB-EC"/>
</dbReference>
<dbReference type="InterPro" id="IPR014729">
    <property type="entry name" value="Rossmann-like_a/b/a_fold"/>
</dbReference>
<dbReference type="HAMAP" id="MF_00041">
    <property type="entry name" value="Cys_tRNA_synth"/>
    <property type="match status" value="1"/>
</dbReference>
<proteinExistence type="inferred from homology"/>
<evidence type="ECO:0000256" key="1">
    <source>
        <dbReference type="ARBA" id="ARBA00001947"/>
    </source>
</evidence>
<keyword evidence="7" id="KW-0862">Zinc</keyword>
<protein>
    <recommendedName>
        <fullName evidence="3">cysteine--tRNA ligase</fullName>
        <ecNumber evidence="3">6.1.1.16</ecNumber>
    </recommendedName>
    <alternativeName>
        <fullName evidence="11">Cysteinyl-tRNA synthetase</fullName>
    </alternativeName>
</protein>
<dbReference type="SUPFAM" id="SSF52374">
    <property type="entry name" value="Nucleotidylyl transferase"/>
    <property type="match status" value="1"/>
</dbReference>
<dbReference type="GO" id="GO:0046872">
    <property type="term" value="F:metal ion binding"/>
    <property type="evidence" value="ECO:0007669"/>
    <property type="project" value="UniProtKB-KW"/>
</dbReference>
<evidence type="ECO:0000256" key="6">
    <source>
        <dbReference type="ARBA" id="ARBA00022741"/>
    </source>
</evidence>
<dbReference type="Pfam" id="PF23493">
    <property type="entry name" value="CysS_C"/>
    <property type="match status" value="1"/>
</dbReference>
<evidence type="ECO:0000256" key="8">
    <source>
        <dbReference type="ARBA" id="ARBA00022840"/>
    </source>
</evidence>
<keyword evidence="5" id="KW-0479">Metal-binding</keyword>
<keyword evidence="9" id="KW-0648">Protein biosynthesis</keyword>
<dbReference type="InterPro" id="IPR009080">
    <property type="entry name" value="tRNAsynth_Ia_anticodon-bd"/>
</dbReference>
<name>A0AAP0SCP5_LIQFO</name>